<evidence type="ECO:0000256" key="1">
    <source>
        <dbReference type="SAM" id="SignalP"/>
    </source>
</evidence>
<evidence type="ECO:0008006" key="5">
    <source>
        <dbReference type="Google" id="ProtNLM"/>
    </source>
</evidence>
<dbReference type="AlphaFoldDB" id="A0A0Q3ISA2"/>
<gene>
    <name evidence="2" type="ORF">BRADI_2g06836v3</name>
</gene>
<dbReference type="EnsemblPlants" id="KQK03284">
    <property type="protein sequence ID" value="KQK03284"/>
    <property type="gene ID" value="BRADI_2g06836v3"/>
</dbReference>
<feature type="chain" id="PRO_5036297553" description="Secreted protein" evidence="1">
    <location>
        <begin position="26"/>
        <end position="65"/>
    </location>
</feature>
<keyword evidence="4" id="KW-1185">Reference proteome</keyword>
<feature type="signal peptide" evidence="1">
    <location>
        <begin position="1"/>
        <end position="25"/>
    </location>
</feature>
<keyword evidence="1" id="KW-0732">Signal</keyword>
<dbReference type="Gramene" id="KQK03284">
    <property type="protein sequence ID" value="KQK03284"/>
    <property type="gene ID" value="BRADI_2g06836v3"/>
</dbReference>
<reference evidence="2" key="2">
    <citation type="submission" date="2017-06" db="EMBL/GenBank/DDBJ databases">
        <title>WGS assembly of Brachypodium distachyon.</title>
        <authorList>
            <consortium name="The International Brachypodium Initiative"/>
            <person name="Lucas S."/>
            <person name="Harmon-Smith M."/>
            <person name="Lail K."/>
            <person name="Tice H."/>
            <person name="Grimwood J."/>
            <person name="Bruce D."/>
            <person name="Barry K."/>
            <person name="Shu S."/>
            <person name="Lindquist E."/>
            <person name="Wang M."/>
            <person name="Pitluck S."/>
            <person name="Vogel J.P."/>
            <person name="Garvin D.F."/>
            <person name="Mockler T.C."/>
            <person name="Schmutz J."/>
            <person name="Rokhsar D."/>
            <person name="Bevan M.W."/>
        </authorList>
    </citation>
    <scope>NUCLEOTIDE SEQUENCE</scope>
    <source>
        <strain evidence="2">Bd21</strain>
    </source>
</reference>
<name>A0A0Q3ISA2_BRADI</name>
<reference evidence="3" key="3">
    <citation type="submission" date="2018-08" db="UniProtKB">
        <authorList>
            <consortium name="EnsemblPlants"/>
        </authorList>
    </citation>
    <scope>IDENTIFICATION</scope>
    <source>
        <strain evidence="3">cv. Bd21</strain>
    </source>
</reference>
<dbReference type="Proteomes" id="UP000008810">
    <property type="component" value="Chromosome 2"/>
</dbReference>
<evidence type="ECO:0000313" key="4">
    <source>
        <dbReference type="Proteomes" id="UP000008810"/>
    </source>
</evidence>
<accession>A0A0Q3ISA2</accession>
<evidence type="ECO:0000313" key="2">
    <source>
        <dbReference type="EMBL" id="KQK03284.1"/>
    </source>
</evidence>
<protein>
    <recommendedName>
        <fullName evidence="5">Secreted protein</fullName>
    </recommendedName>
</protein>
<proteinExistence type="predicted"/>
<reference evidence="2 3" key="1">
    <citation type="journal article" date="2010" name="Nature">
        <title>Genome sequencing and analysis of the model grass Brachypodium distachyon.</title>
        <authorList>
            <consortium name="International Brachypodium Initiative"/>
        </authorList>
    </citation>
    <scope>NUCLEOTIDE SEQUENCE [LARGE SCALE GENOMIC DNA]</scope>
    <source>
        <strain evidence="2 3">Bd21</strain>
    </source>
</reference>
<dbReference type="InParanoid" id="A0A0Q3ISA2"/>
<organism evidence="2">
    <name type="scientific">Brachypodium distachyon</name>
    <name type="common">Purple false brome</name>
    <name type="synonym">Trachynia distachya</name>
    <dbReference type="NCBI Taxonomy" id="15368"/>
    <lineage>
        <taxon>Eukaryota</taxon>
        <taxon>Viridiplantae</taxon>
        <taxon>Streptophyta</taxon>
        <taxon>Embryophyta</taxon>
        <taxon>Tracheophyta</taxon>
        <taxon>Spermatophyta</taxon>
        <taxon>Magnoliopsida</taxon>
        <taxon>Liliopsida</taxon>
        <taxon>Poales</taxon>
        <taxon>Poaceae</taxon>
        <taxon>BOP clade</taxon>
        <taxon>Pooideae</taxon>
        <taxon>Stipodae</taxon>
        <taxon>Brachypodieae</taxon>
        <taxon>Brachypodium</taxon>
    </lineage>
</organism>
<evidence type="ECO:0000313" key="3">
    <source>
        <dbReference type="EnsemblPlants" id="KQK03284"/>
    </source>
</evidence>
<dbReference type="EMBL" id="CM000881">
    <property type="protein sequence ID" value="KQK03284.1"/>
    <property type="molecule type" value="Genomic_DNA"/>
</dbReference>
<sequence>MARLLTVSVLLRHLDLNAVWHGARCRKPSAPFSFFERMNLGIWSSFNFCHAWILEAPDEAEVSCL</sequence>